<sequence>MSVIQYINANEFIEQLKSKGLVIVSINEYESAKEIKRKKLMKRKALSLAEIAENNLLPVTTKKGVNDWIISGKIKPEETYRENSGKGRVMVLTCAIKRLGYVD</sequence>
<proteinExistence type="predicted"/>
<dbReference type="AlphaFoldDB" id="A0A1M5IJJ0"/>
<dbReference type="RefSeq" id="WP_073408436.1">
    <property type="nucleotide sequence ID" value="NZ_FQWH01000002.1"/>
</dbReference>
<dbReference type="Proteomes" id="UP000184112">
    <property type="component" value="Unassembled WGS sequence"/>
</dbReference>
<evidence type="ECO:0000313" key="1">
    <source>
        <dbReference type="EMBL" id="SHG28508.1"/>
    </source>
</evidence>
<evidence type="ECO:0000313" key="2">
    <source>
        <dbReference type="Proteomes" id="UP000184112"/>
    </source>
</evidence>
<dbReference type="EMBL" id="FQWH01000002">
    <property type="protein sequence ID" value="SHG28508.1"/>
    <property type="molecule type" value="Genomic_DNA"/>
</dbReference>
<gene>
    <name evidence="1" type="ORF">SAMN05444388_102132</name>
</gene>
<protein>
    <submittedName>
        <fullName evidence="1">Uncharacterized protein</fullName>
    </submittedName>
</protein>
<name>A0A1M5IJJ0_FLAJO</name>
<reference evidence="1 2" key="1">
    <citation type="submission" date="2016-11" db="EMBL/GenBank/DDBJ databases">
        <authorList>
            <person name="Jaros S."/>
            <person name="Januszkiewicz K."/>
            <person name="Wedrychowicz H."/>
        </authorList>
    </citation>
    <scope>NUCLEOTIDE SEQUENCE [LARGE SCALE GENOMIC DNA]</scope>
    <source>
        <strain evidence="1 2">DSM 6792</strain>
    </source>
</reference>
<organism evidence="1 2">
    <name type="scientific">Flavobacterium johnsoniae</name>
    <name type="common">Cytophaga johnsonae</name>
    <dbReference type="NCBI Taxonomy" id="986"/>
    <lineage>
        <taxon>Bacteria</taxon>
        <taxon>Pseudomonadati</taxon>
        <taxon>Bacteroidota</taxon>
        <taxon>Flavobacteriia</taxon>
        <taxon>Flavobacteriales</taxon>
        <taxon>Flavobacteriaceae</taxon>
        <taxon>Flavobacterium</taxon>
    </lineage>
</organism>
<accession>A0A1M5IJJ0</accession>